<protein>
    <submittedName>
        <fullName evidence="1">Sulfotransferase family protein</fullName>
    </submittedName>
</protein>
<gene>
    <name evidence="1" type="ORF">SAMN05216178_2510</name>
</gene>
<dbReference type="Proteomes" id="UP000198982">
    <property type="component" value="Unassembled WGS sequence"/>
</dbReference>
<dbReference type="SUPFAM" id="SSF52540">
    <property type="entry name" value="P-loop containing nucleoside triphosphate hydrolases"/>
    <property type="match status" value="1"/>
</dbReference>
<proteinExistence type="predicted"/>
<keyword evidence="1" id="KW-0808">Transferase</keyword>
<dbReference type="InterPro" id="IPR027417">
    <property type="entry name" value="P-loop_NTPase"/>
</dbReference>
<keyword evidence="2" id="KW-1185">Reference proteome</keyword>
<organism evidence="1 2">
    <name type="scientific">Pseudomonas saponiphila</name>
    <dbReference type="NCBI Taxonomy" id="556534"/>
    <lineage>
        <taxon>Bacteria</taxon>
        <taxon>Pseudomonadati</taxon>
        <taxon>Pseudomonadota</taxon>
        <taxon>Gammaproteobacteria</taxon>
        <taxon>Pseudomonadales</taxon>
        <taxon>Pseudomonadaceae</taxon>
        <taxon>Pseudomonas</taxon>
    </lineage>
</organism>
<evidence type="ECO:0000313" key="1">
    <source>
        <dbReference type="EMBL" id="SEB85441.1"/>
    </source>
</evidence>
<accession>A0A1H4MQW4</accession>
<name>A0A1H4MQW4_9PSED</name>
<dbReference type="Gene3D" id="3.40.50.300">
    <property type="entry name" value="P-loop containing nucleotide triphosphate hydrolases"/>
    <property type="match status" value="1"/>
</dbReference>
<dbReference type="AlphaFoldDB" id="A0A1H4MQW4"/>
<reference evidence="2" key="1">
    <citation type="submission" date="2016-10" db="EMBL/GenBank/DDBJ databases">
        <authorList>
            <person name="Varghese N."/>
            <person name="Submissions S."/>
        </authorList>
    </citation>
    <scope>NUCLEOTIDE SEQUENCE [LARGE SCALE GENOMIC DNA]</scope>
    <source>
        <strain evidence="2">DSM 9751</strain>
    </source>
</reference>
<dbReference type="RefSeq" id="WP_143038269.1">
    <property type="nucleotide sequence ID" value="NZ_FNTJ01000001.1"/>
</dbReference>
<dbReference type="EMBL" id="FNTJ01000001">
    <property type="protein sequence ID" value="SEB85441.1"/>
    <property type="molecule type" value="Genomic_DNA"/>
</dbReference>
<dbReference type="GO" id="GO:0016740">
    <property type="term" value="F:transferase activity"/>
    <property type="evidence" value="ECO:0007669"/>
    <property type="project" value="UniProtKB-KW"/>
</dbReference>
<sequence length="214" mass="23986">MLKQYECMNVPDCVAADGGSVTVVSGLPRSGTSMMMRALASGGLAPLTDYLRQGDARNPHGYFEWEAVKTRDGYLAWMDQARGRAVKLVSRFLQYLPATHGYRVLFMHREIDAVIRSQRDMAEHHSGQAWGAREAQDLARLYREHVAEVLAWVRQRPNMQLLELDYQRVLQDPHGEFARVAAFLAPQSLALTPMVATVDRGLDHQAALETAAHV</sequence>
<dbReference type="Pfam" id="PF13469">
    <property type="entry name" value="Sulfotransfer_3"/>
    <property type="match status" value="1"/>
</dbReference>
<evidence type="ECO:0000313" key="2">
    <source>
        <dbReference type="Proteomes" id="UP000198982"/>
    </source>
</evidence>